<evidence type="ECO:0000313" key="4">
    <source>
        <dbReference type="Proteomes" id="UP000285112"/>
    </source>
</evidence>
<dbReference type="InterPro" id="IPR013783">
    <property type="entry name" value="Ig-like_fold"/>
</dbReference>
<dbReference type="Gene3D" id="2.60.40.10">
    <property type="entry name" value="Immunoglobulins"/>
    <property type="match status" value="2"/>
</dbReference>
<proteinExistence type="predicted"/>
<gene>
    <name evidence="3" type="ORF">D5S19_04020</name>
</gene>
<protein>
    <submittedName>
        <fullName evidence="3">Ig-like domain repeat protein</fullName>
    </submittedName>
</protein>
<reference evidence="3 4" key="1">
    <citation type="submission" date="2018-09" db="EMBL/GenBank/DDBJ databases">
        <title>YIM PH 21725 draft genome.</title>
        <authorList>
            <person name="Miao C."/>
        </authorList>
    </citation>
    <scope>NUCLEOTIDE SEQUENCE [LARGE SCALE GENOMIC DNA]</scope>
    <source>
        <strain evidence="4">YIM PH21725</strain>
    </source>
</reference>
<dbReference type="AlphaFoldDB" id="A0A419I9P7"/>
<dbReference type="Proteomes" id="UP000285112">
    <property type="component" value="Unassembled WGS sequence"/>
</dbReference>
<evidence type="ECO:0000259" key="2">
    <source>
        <dbReference type="Pfam" id="PF16640"/>
    </source>
</evidence>
<dbReference type="OrthoDB" id="4451361at2"/>
<name>A0A419I9P7_9PSEU</name>
<keyword evidence="1" id="KW-0732">Signal</keyword>
<feature type="chain" id="PRO_5019020503" evidence="1">
    <location>
        <begin position="34"/>
        <end position="527"/>
    </location>
</feature>
<organism evidence="3 4">
    <name type="scientific">Amycolatopsis panacis</name>
    <dbReference type="NCBI Taxonomy" id="2340917"/>
    <lineage>
        <taxon>Bacteria</taxon>
        <taxon>Bacillati</taxon>
        <taxon>Actinomycetota</taxon>
        <taxon>Actinomycetes</taxon>
        <taxon>Pseudonocardiales</taxon>
        <taxon>Pseudonocardiaceae</taxon>
        <taxon>Amycolatopsis</taxon>
    </lineage>
</organism>
<accession>A0A419I9P7</accession>
<feature type="signal peptide" evidence="1">
    <location>
        <begin position="1"/>
        <end position="33"/>
    </location>
</feature>
<dbReference type="EMBL" id="QZFV01000054">
    <property type="protein sequence ID" value="RJQ89629.1"/>
    <property type="molecule type" value="Genomic_DNA"/>
</dbReference>
<evidence type="ECO:0000313" key="3">
    <source>
        <dbReference type="EMBL" id="RJQ89629.1"/>
    </source>
</evidence>
<dbReference type="GO" id="GO:0005975">
    <property type="term" value="P:carbohydrate metabolic process"/>
    <property type="evidence" value="ECO:0007669"/>
    <property type="project" value="UniProtKB-ARBA"/>
</dbReference>
<dbReference type="Pfam" id="PF16640">
    <property type="entry name" value="Big_3_5"/>
    <property type="match status" value="2"/>
</dbReference>
<comment type="caution">
    <text evidence="3">The sequence shown here is derived from an EMBL/GenBank/DDBJ whole genome shotgun (WGS) entry which is preliminary data.</text>
</comment>
<dbReference type="RefSeq" id="WP_120021977.1">
    <property type="nucleotide sequence ID" value="NZ_QZFV01000054.1"/>
</dbReference>
<evidence type="ECO:0000256" key="1">
    <source>
        <dbReference type="SAM" id="SignalP"/>
    </source>
</evidence>
<feature type="domain" description="Bacterial Ig-like" evidence="2">
    <location>
        <begin position="273"/>
        <end position="356"/>
    </location>
</feature>
<keyword evidence="4" id="KW-1185">Reference proteome</keyword>
<dbReference type="InterPro" id="IPR032109">
    <property type="entry name" value="Big_3_5"/>
</dbReference>
<feature type="domain" description="Bacterial Ig-like" evidence="2">
    <location>
        <begin position="172"/>
        <end position="256"/>
    </location>
</feature>
<sequence length="527" mass="51534">MNSKNILRRVAAGGVVLAAVLAGALGAVPAASAAPAPGTVGTATVSPANGLDITAPVYNTSAGCPTTADGYNMFVKGPGAWANGFIGTTTTSVNFSTTSGFPVQQGLTFKDIALDNQTTVVPGEYDITVNCVDSFSLAVQGTFTTAVYFTDATHYTSVDPNQPVTTTTSLSVTPASPAFQGDQVTLTANVTPASAGGTVQFKDGANNVGSPVAVNNGVATLNTSALAVGSHSLTAVFTGASQNIQGSTSQAVTYAVQSRPATATTTALAVTPSGSATQFQPVALSATVTPGAAAGAIQFTDNGANLGSPVALAGGTATLNTATLAVGAHSFTAKFVPTDPAVFLASESAQVPLTVNTFAGVATSENITTTVTAGELLISVANKNVTLPSPTMLPDASMLQTAGDLNPVTVADTRAGNPGWNVSGQVTDFGDGQSHAINGANLGWTPAVVDKLAAQNITAGPAVNPAAALAPGAAAPAGVGLAGSRTMATAAPGGGNGTAHLGAGLALNVPTSTVAGTYTAVLTLTAI</sequence>